<dbReference type="AlphaFoldDB" id="A0A0D2AYI7"/>
<dbReference type="GeneID" id="27355398"/>
<proteinExistence type="predicted"/>
<keyword evidence="2" id="KW-1185">Reference proteome</keyword>
<gene>
    <name evidence="1" type="ORF">PV06_03324</name>
</gene>
<accession>A0A0D2AYI7</accession>
<name>A0A0D2AYI7_9EURO</name>
<dbReference type="HOGENOM" id="CLU_2277504_0_0_1"/>
<dbReference type="RefSeq" id="XP_016265102.1">
    <property type="nucleotide sequence ID" value="XM_016404097.1"/>
</dbReference>
<dbReference type="Proteomes" id="UP000053342">
    <property type="component" value="Unassembled WGS sequence"/>
</dbReference>
<protein>
    <submittedName>
        <fullName evidence="1">Uncharacterized protein</fullName>
    </submittedName>
</protein>
<evidence type="ECO:0000313" key="1">
    <source>
        <dbReference type="EMBL" id="KIW44886.1"/>
    </source>
</evidence>
<evidence type="ECO:0000313" key="2">
    <source>
        <dbReference type="Proteomes" id="UP000053342"/>
    </source>
</evidence>
<organism evidence="1 2">
    <name type="scientific">Exophiala oligosperma</name>
    <dbReference type="NCBI Taxonomy" id="215243"/>
    <lineage>
        <taxon>Eukaryota</taxon>
        <taxon>Fungi</taxon>
        <taxon>Dikarya</taxon>
        <taxon>Ascomycota</taxon>
        <taxon>Pezizomycotina</taxon>
        <taxon>Eurotiomycetes</taxon>
        <taxon>Chaetothyriomycetidae</taxon>
        <taxon>Chaetothyriales</taxon>
        <taxon>Herpotrichiellaceae</taxon>
        <taxon>Exophiala</taxon>
    </lineage>
</organism>
<dbReference type="VEuPathDB" id="FungiDB:PV06_03324"/>
<reference evidence="1 2" key="1">
    <citation type="submission" date="2015-01" db="EMBL/GenBank/DDBJ databases">
        <title>The Genome Sequence of Exophiala oligosperma CBS72588.</title>
        <authorList>
            <consortium name="The Broad Institute Genomics Platform"/>
            <person name="Cuomo C."/>
            <person name="de Hoog S."/>
            <person name="Gorbushina A."/>
            <person name="Stielow B."/>
            <person name="Teixiera M."/>
            <person name="Abouelleil A."/>
            <person name="Chapman S.B."/>
            <person name="Priest M."/>
            <person name="Young S.K."/>
            <person name="Wortman J."/>
            <person name="Nusbaum C."/>
            <person name="Birren B."/>
        </authorList>
    </citation>
    <scope>NUCLEOTIDE SEQUENCE [LARGE SCALE GENOMIC DNA]</scope>
    <source>
        <strain evidence="1 2">CBS 72588</strain>
    </source>
</reference>
<dbReference type="EMBL" id="KN847334">
    <property type="protein sequence ID" value="KIW44886.1"/>
    <property type="molecule type" value="Genomic_DNA"/>
</dbReference>
<sequence>MLPPPPLFPPSFWIWLEISKGADLETRASSPRIAARFAFKWCFFGHSPLPFYPYKGKFGLELELKLEFDKTCIAIALLRSIFRSHCIGNMVSLDGPTRLGRM</sequence>